<keyword evidence="2" id="KW-1133">Transmembrane helix</keyword>
<reference evidence="5" key="1">
    <citation type="journal article" date="2016" name="Nat. Commun.">
        <title>The Gonium pectorale genome demonstrates co-option of cell cycle regulation during the evolution of multicellularity.</title>
        <authorList>
            <person name="Hanschen E.R."/>
            <person name="Marriage T.N."/>
            <person name="Ferris P.J."/>
            <person name="Hamaji T."/>
            <person name="Toyoda A."/>
            <person name="Fujiyama A."/>
            <person name="Neme R."/>
            <person name="Noguchi H."/>
            <person name="Minakuchi Y."/>
            <person name="Suzuki M."/>
            <person name="Kawai-Toyooka H."/>
            <person name="Smith D.R."/>
            <person name="Sparks H."/>
            <person name="Anderson J."/>
            <person name="Bakaric R."/>
            <person name="Luria V."/>
            <person name="Karger A."/>
            <person name="Kirschner M.W."/>
            <person name="Durand P.M."/>
            <person name="Michod R.E."/>
            <person name="Nozaki H."/>
            <person name="Olson B.J."/>
        </authorList>
    </citation>
    <scope>NUCLEOTIDE SEQUENCE [LARGE SCALE GENOMIC DNA]</scope>
    <source>
        <strain evidence="5">NIES-2863</strain>
    </source>
</reference>
<dbReference type="GO" id="GO:0005509">
    <property type="term" value="F:calcium ion binding"/>
    <property type="evidence" value="ECO:0007669"/>
    <property type="project" value="InterPro"/>
</dbReference>
<dbReference type="AlphaFoldDB" id="A0A150GNJ6"/>
<dbReference type="PROSITE" id="PS00018">
    <property type="entry name" value="EF_HAND_1"/>
    <property type="match status" value="1"/>
</dbReference>
<evidence type="ECO:0000313" key="4">
    <source>
        <dbReference type="EMBL" id="KXZ51413.1"/>
    </source>
</evidence>
<sequence length="108" mass="11827">MTVQQVGLGGGSRKAIRTKDILKAAVTNRRQAIDTFLKELDTNKDGDIGVDELLSLMENVAVQRRQRKWMWFAIVALTFCALSTIAATVGLTYAVLKAVQDTEVMPGS</sequence>
<dbReference type="PROSITE" id="PS50222">
    <property type="entry name" value="EF_HAND_2"/>
    <property type="match status" value="1"/>
</dbReference>
<evidence type="ECO:0000313" key="5">
    <source>
        <dbReference type="Proteomes" id="UP000075714"/>
    </source>
</evidence>
<dbReference type="InterPro" id="IPR002048">
    <property type="entry name" value="EF_hand_dom"/>
</dbReference>
<name>A0A150GNJ6_GONPE</name>
<dbReference type="EMBL" id="LSYV01000013">
    <property type="protein sequence ID" value="KXZ51413.1"/>
    <property type="molecule type" value="Genomic_DNA"/>
</dbReference>
<keyword evidence="2" id="KW-0812">Transmembrane</keyword>
<dbReference type="Proteomes" id="UP000075714">
    <property type="component" value="Unassembled WGS sequence"/>
</dbReference>
<keyword evidence="5" id="KW-1185">Reference proteome</keyword>
<evidence type="ECO:0000256" key="2">
    <source>
        <dbReference type="SAM" id="Phobius"/>
    </source>
</evidence>
<evidence type="ECO:0000256" key="1">
    <source>
        <dbReference type="ARBA" id="ARBA00022837"/>
    </source>
</evidence>
<feature type="domain" description="EF-hand" evidence="3">
    <location>
        <begin position="28"/>
        <end position="63"/>
    </location>
</feature>
<comment type="caution">
    <text evidence="4">The sequence shown here is derived from an EMBL/GenBank/DDBJ whole genome shotgun (WGS) entry which is preliminary data.</text>
</comment>
<dbReference type="InterPro" id="IPR011992">
    <property type="entry name" value="EF-hand-dom_pair"/>
</dbReference>
<keyword evidence="1" id="KW-0106">Calcium</keyword>
<protein>
    <recommendedName>
        <fullName evidence="3">EF-hand domain-containing protein</fullName>
    </recommendedName>
</protein>
<organism evidence="4 5">
    <name type="scientific">Gonium pectorale</name>
    <name type="common">Green alga</name>
    <dbReference type="NCBI Taxonomy" id="33097"/>
    <lineage>
        <taxon>Eukaryota</taxon>
        <taxon>Viridiplantae</taxon>
        <taxon>Chlorophyta</taxon>
        <taxon>core chlorophytes</taxon>
        <taxon>Chlorophyceae</taxon>
        <taxon>CS clade</taxon>
        <taxon>Chlamydomonadales</taxon>
        <taxon>Volvocaceae</taxon>
        <taxon>Gonium</taxon>
    </lineage>
</organism>
<gene>
    <name evidence="4" type="ORF">GPECTOR_12g375</name>
</gene>
<dbReference type="SUPFAM" id="SSF47473">
    <property type="entry name" value="EF-hand"/>
    <property type="match status" value="1"/>
</dbReference>
<feature type="transmembrane region" description="Helical" evidence="2">
    <location>
        <begin position="69"/>
        <end position="96"/>
    </location>
</feature>
<accession>A0A150GNJ6</accession>
<evidence type="ECO:0000259" key="3">
    <source>
        <dbReference type="PROSITE" id="PS50222"/>
    </source>
</evidence>
<keyword evidence="2" id="KW-0472">Membrane</keyword>
<dbReference type="InterPro" id="IPR018247">
    <property type="entry name" value="EF_Hand_1_Ca_BS"/>
</dbReference>
<proteinExistence type="predicted"/>
<dbReference type="Gene3D" id="1.10.238.10">
    <property type="entry name" value="EF-hand"/>
    <property type="match status" value="1"/>
</dbReference>